<protein>
    <submittedName>
        <fullName evidence="1">Uncharacterized protein</fullName>
    </submittedName>
</protein>
<dbReference type="EMBL" id="ML208334">
    <property type="protein sequence ID" value="TFK69255.1"/>
    <property type="molecule type" value="Genomic_DNA"/>
</dbReference>
<reference evidence="1 2" key="1">
    <citation type="journal article" date="2019" name="Nat. Ecol. Evol.">
        <title>Megaphylogeny resolves global patterns of mushroom evolution.</title>
        <authorList>
            <person name="Varga T."/>
            <person name="Krizsan K."/>
            <person name="Foldi C."/>
            <person name="Dima B."/>
            <person name="Sanchez-Garcia M."/>
            <person name="Sanchez-Ramirez S."/>
            <person name="Szollosi G.J."/>
            <person name="Szarkandi J.G."/>
            <person name="Papp V."/>
            <person name="Albert L."/>
            <person name="Andreopoulos W."/>
            <person name="Angelini C."/>
            <person name="Antonin V."/>
            <person name="Barry K.W."/>
            <person name="Bougher N.L."/>
            <person name="Buchanan P."/>
            <person name="Buyck B."/>
            <person name="Bense V."/>
            <person name="Catcheside P."/>
            <person name="Chovatia M."/>
            <person name="Cooper J."/>
            <person name="Damon W."/>
            <person name="Desjardin D."/>
            <person name="Finy P."/>
            <person name="Geml J."/>
            <person name="Haridas S."/>
            <person name="Hughes K."/>
            <person name="Justo A."/>
            <person name="Karasinski D."/>
            <person name="Kautmanova I."/>
            <person name="Kiss B."/>
            <person name="Kocsube S."/>
            <person name="Kotiranta H."/>
            <person name="LaButti K.M."/>
            <person name="Lechner B.E."/>
            <person name="Liimatainen K."/>
            <person name="Lipzen A."/>
            <person name="Lukacs Z."/>
            <person name="Mihaltcheva S."/>
            <person name="Morgado L.N."/>
            <person name="Niskanen T."/>
            <person name="Noordeloos M.E."/>
            <person name="Ohm R.A."/>
            <person name="Ortiz-Santana B."/>
            <person name="Ovrebo C."/>
            <person name="Racz N."/>
            <person name="Riley R."/>
            <person name="Savchenko A."/>
            <person name="Shiryaev A."/>
            <person name="Soop K."/>
            <person name="Spirin V."/>
            <person name="Szebenyi C."/>
            <person name="Tomsovsky M."/>
            <person name="Tulloss R.E."/>
            <person name="Uehling J."/>
            <person name="Grigoriev I.V."/>
            <person name="Vagvolgyi C."/>
            <person name="Papp T."/>
            <person name="Martin F.M."/>
            <person name="Miettinen O."/>
            <person name="Hibbett D.S."/>
            <person name="Nagy L.G."/>
        </authorList>
    </citation>
    <scope>NUCLEOTIDE SEQUENCE [LARGE SCALE GENOMIC DNA]</scope>
    <source>
        <strain evidence="1 2">NL-1719</strain>
    </source>
</reference>
<keyword evidence="2" id="KW-1185">Reference proteome</keyword>
<dbReference type="Proteomes" id="UP000308600">
    <property type="component" value="Unassembled WGS sequence"/>
</dbReference>
<evidence type="ECO:0000313" key="2">
    <source>
        <dbReference type="Proteomes" id="UP000308600"/>
    </source>
</evidence>
<gene>
    <name evidence="1" type="ORF">BDN72DRAFT_840750</name>
</gene>
<sequence length="86" mass="9538">HVRPHHISTPPNRTTTAIYNHDDPANALLPGPTWTKSHWLVEKTVVIGSVSCIGLFVRLRIPRGATKCLQRFCTLLAIQGTVQETV</sequence>
<name>A0ACD3AU41_9AGAR</name>
<feature type="non-terminal residue" evidence="1">
    <location>
        <position position="1"/>
    </location>
</feature>
<accession>A0ACD3AU41</accession>
<proteinExistence type="predicted"/>
<evidence type="ECO:0000313" key="1">
    <source>
        <dbReference type="EMBL" id="TFK69255.1"/>
    </source>
</evidence>
<organism evidence="1 2">
    <name type="scientific">Pluteus cervinus</name>
    <dbReference type="NCBI Taxonomy" id="181527"/>
    <lineage>
        <taxon>Eukaryota</taxon>
        <taxon>Fungi</taxon>
        <taxon>Dikarya</taxon>
        <taxon>Basidiomycota</taxon>
        <taxon>Agaricomycotina</taxon>
        <taxon>Agaricomycetes</taxon>
        <taxon>Agaricomycetidae</taxon>
        <taxon>Agaricales</taxon>
        <taxon>Pluteineae</taxon>
        <taxon>Pluteaceae</taxon>
        <taxon>Pluteus</taxon>
    </lineage>
</organism>